<dbReference type="PANTHER" id="PTHR11733:SF229">
    <property type="entry name" value="NEPRILYSIN-2-LIKE PROTEIN"/>
    <property type="match status" value="1"/>
</dbReference>
<dbReference type="InterPro" id="IPR042089">
    <property type="entry name" value="Peptidase_M13_dom_2"/>
</dbReference>
<evidence type="ECO:0000259" key="2">
    <source>
        <dbReference type="Pfam" id="PF01431"/>
    </source>
</evidence>
<dbReference type="PROSITE" id="PS51885">
    <property type="entry name" value="NEPRILYSIN"/>
    <property type="match status" value="1"/>
</dbReference>
<dbReference type="InterPro" id="IPR018497">
    <property type="entry name" value="Peptidase_M13_C"/>
</dbReference>
<dbReference type="AlphaFoldDB" id="A0A9N9XRQ0"/>
<keyword evidence="1" id="KW-0732">Signal</keyword>
<name>A0A9N9XRQ0_PHYSR</name>
<proteinExistence type="predicted"/>
<sequence>MIAMFELKIILLLYFCCHCVAFQDFDENDNGLFEDNAGAGRVRRAIKSGKKDLSTVCSKSACKSATSQMLVSMNHHADACEEFQELVCGNKVQINGFTYENFQILENYIFANVTYKSEKFLQDFKKFYESCLHYNVDFNFLSNLDKVKSSTAKDLTDVFVESILTESMPFFDVSLDIGSSDENYQFLLSLPGESYLKTYLRGWSILDQSENHCTDFAQHSIGSKTVDLDELYDKYLKCKRDTLFKYAEDFEAVMKLTNKSTTNEAFLKEALELYQKNVLPSDYIRDTINSKKLTEMTIDEINSKYGLIDWKKFFGKITTNRTFTGNEKVLVAFSGYYQTLFDQFRKIDTGKLTKMLQDLTSLHLYRNFLTPRGASKRLYCMDLTQQLMPDIVSWILYDLSPASKIYLAIYQSKNIFTDLKKILKASFQDSSLDDMTKDKFIKKLDRLNLGLITEGDTNTTRDNYRHVKVRNDFQENTMTLLINSKKFLYNIVGSKSSPASILNFFVNGFYTKPVTFYTSDSIGMYVVVLELLQIPVEIPVLHPEIYKSVPTSLPEHVRLAKLGFSLAQGIAKHFDAVGRLFMTDGIRSSDNYYDELIKHMMEIFNNYYTKTPLSFHNSNLKFKPVSGKLFANEMIVDNAAFKLITEKFGKIKKQKDLPWINNGSITLNQTFFIAGAQEYCDDQSEATFMLDLLEKRRLPYQLKIRNIMSNSELFTKSFECLEGSALWLDPSIVRQFPQAPDDFEDGQSYGQYQN</sequence>
<dbReference type="GO" id="GO:0016485">
    <property type="term" value="P:protein processing"/>
    <property type="evidence" value="ECO:0007669"/>
    <property type="project" value="TreeGrafter"/>
</dbReference>
<dbReference type="SUPFAM" id="SSF55486">
    <property type="entry name" value="Metalloproteases ('zincins'), catalytic domain"/>
    <property type="match status" value="1"/>
</dbReference>
<feature type="domain" description="Peptidase M13 C-terminal" evidence="2">
    <location>
        <begin position="537"/>
        <end position="730"/>
    </location>
</feature>
<evidence type="ECO:0000256" key="1">
    <source>
        <dbReference type="SAM" id="SignalP"/>
    </source>
</evidence>
<feature type="chain" id="PRO_5040215689" description="Peptidase M13 C-terminal domain-containing protein" evidence="1">
    <location>
        <begin position="22"/>
        <end position="754"/>
    </location>
</feature>
<evidence type="ECO:0000313" key="3">
    <source>
        <dbReference type="EMBL" id="CAG9863437.1"/>
    </source>
</evidence>
<organism evidence="3 4">
    <name type="scientific">Phyllotreta striolata</name>
    <name type="common">Striped flea beetle</name>
    <name type="synonym">Crioceris striolata</name>
    <dbReference type="NCBI Taxonomy" id="444603"/>
    <lineage>
        <taxon>Eukaryota</taxon>
        <taxon>Metazoa</taxon>
        <taxon>Ecdysozoa</taxon>
        <taxon>Arthropoda</taxon>
        <taxon>Hexapoda</taxon>
        <taxon>Insecta</taxon>
        <taxon>Pterygota</taxon>
        <taxon>Neoptera</taxon>
        <taxon>Endopterygota</taxon>
        <taxon>Coleoptera</taxon>
        <taxon>Polyphaga</taxon>
        <taxon>Cucujiformia</taxon>
        <taxon>Chrysomeloidea</taxon>
        <taxon>Chrysomelidae</taxon>
        <taxon>Galerucinae</taxon>
        <taxon>Alticini</taxon>
        <taxon>Phyllotreta</taxon>
    </lineage>
</organism>
<dbReference type="Gene3D" id="1.10.1380.10">
    <property type="entry name" value="Neutral endopeptidase , domain2"/>
    <property type="match status" value="1"/>
</dbReference>
<gene>
    <name evidence="3" type="ORF">PHYEVI_LOCUS9727</name>
</gene>
<dbReference type="Pfam" id="PF01431">
    <property type="entry name" value="Peptidase_M13"/>
    <property type="match status" value="1"/>
</dbReference>
<dbReference type="InterPro" id="IPR000718">
    <property type="entry name" value="Peptidase_M13"/>
</dbReference>
<dbReference type="OrthoDB" id="5808441at2759"/>
<dbReference type="EMBL" id="OU900099">
    <property type="protein sequence ID" value="CAG9863437.1"/>
    <property type="molecule type" value="Genomic_DNA"/>
</dbReference>
<feature type="signal peptide" evidence="1">
    <location>
        <begin position="1"/>
        <end position="21"/>
    </location>
</feature>
<accession>A0A9N9XRQ0</accession>
<dbReference type="GO" id="GO:0005886">
    <property type="term" value="C:plasma membrane"/>
    <property type="evidence" value="ECO:0007669"/>
    <property type="project" value="TreeGrafter"/>
</dbReference>
<keyword evidence="4" id="KW-1185">Reference proteome</keyword>
<dbReference type="Gene3D" id="3.40.390.10">
    <property type="entry name" value="Collagenase (Catalytic Domain)"/>
    <property type="match status" value="1"/>
</dbReference>
<dbReference type="GO" id="GO:0004222">
    <property type="term" value="F:metalloendopeptidase activity"/>
    <property type="evidence" value="ECO:0007669"/>
    <property type="project" value="InterPro"/>
</dbReference>
<protein>
    <recommendedName>
        <fullName evidence="2">Peptidase M13 C-terminal domain-containing protein</fullName>
    </recommendedName>
</protein>
<evidence type="ECO:0000313" key="4">
    <source>
        <dbReference type="Proteomes" id="UP001153712"/>
    </source>
</evidence>
<dbReference type="InterPro" id="IPR024079">
    <property type="entry name" value="MetalloPept_cat_dom_sf"/>
</dbReference>
<reference evidence="3" key="1">
    <citation type="submission" date="2022-01" db="EMBL/GenBank/DDBJ databases">
        <authorList>
            <person name="King R."/>
        </authorList>
    </citation>
    <scope>NUCLEOTIDE SEQUENCE</scope>
</reference>
<dbReference type="PANTHER" id="PTHR11733">
    <property type="entry name" value="ZINC METALLOPROTEASE FAMILY M13 NEPRILYSIN-RELATED"/>
    <property type="match status" value="1"/>
</dbReference>
<dbReference type="Proteomes" id="UP001153712">
    <property type="component" value="Chromosome 6"/>
</dbReference>